<proteinExistence type="predicted"/>
<feature type="non-terminal residue" evidence="1">
    <location>
        <position position="1"/>
    </location>
</feature>
<evidence type="ECO:0000313" key="2">
    <source>
        <dbReference type="Proteomes" id="UP000243686"/>
    </source>
</evidence>
<dbReference type="Proteomes" id="UP000243686">
    <property type="component" value="Unassembled WGS sequence"/>
</dbReference>
<name>A0A1S8WVK5_OPIVI</name>
<accession>A0A1S8WVK5</accession>
<sequence>LFARCERHFHQKETEYRTVRNTTPINTKCLEVCIATNDSSTQIKKCNTTIGPVDCKGTRAGRKQASKGYRGGTQDCIACTDVHSRATCLEAVSTKQRRSMKQRPTVSPMKSHPSWHQNKQVEFIHTLGRQASRSAVVSSSHSSVQRHEITVTVTSRIIMHGPWSSSNLCYSKLLKYGYWANRFIAEF</sequence>
<reference evidence="1 2" key="1">
    <citation type="submission" date="2015-03" db="EMBL/GenBank/DDBJ databases">
        <title>Draft genome of the nematode, Opisthorchis viverrini.</title>
        <authorList>
            <person name="Mitreva M."/>
        </authorList>
    </citation>
    <scope>NUCLEOTIDE SEQUENCE [LARGE SCALE GENOMIC DNA]</scope>
    <source>
        <strain evidence="1">Khon Kaen</strain>
    </source>
</reference>
<gene>
    <name evidence="1" type="ORF">X801_05875</name>
</gene>
<keyword evidence="2" id="KW-1185">Reference proteome</keyword>
<dbReference type="AlphaFoldDB" id="A0A1S8WVK5"/>
<evidence type="ECO:0000313" key="1">
    <source>
        <dbReference type="EMBL" id="OON18273.1"/>
    </source>
</evidence>
<organism evidence="1 2">
    <name type="scientific">Opisthorchis viverrini</name>
    <name type="common">Southeast Asian liver fluke</name>
    <dbReference type="NCBI Taxonomy" id="6198"/>
    <lineage>
        <taxon>Eukaryota</taxon>
        <taxon>Metazoa</taxon>
        <taxon>Spiralia</taxon>
        <taxon>Lophotrochozoa</taxon>
        <taxon>Platyhelminthes</taxon>
        <taxon>Trematoda</taxon>
        <taxon>Digenea</taxon>
        <taxon>Opisthorchiida</taxon>
        <taxon>Opisthorchiata</taxon>
        <taxon>Opisthorchiidae</taxon>
        <taxon>Opisthorchis</taxon>
    </lineage>
</organism>
<dbReference type="EMBL" id="KV894365">
    <property type="protein sequence ID" value="OON18273.1"/>
    <property type="molecule type" value="Genomic_DNA"/>
</dbReference>
<protein>
    <submittedName>
        <fullName evidence="1">Uncharacterized protein</fullName>
    </submittedName>
</protein>
<feature type="non-terminal residue" evidence="1">
    <location>
        <position position="187"/>
    </location>
</feature>